<evidence type="ECO:0000313" key="1">
    <source>
        <dbReference type="EMBL" id="KXI17273.1"/>
    </source>
</evidence>
<dbReference type="PATRIC" id="fig|2702.101.peg.675"/>
<proteinExistence type="predicted"/>
<organism evidence="1 2">
    <name type="scientific">Gardnerella vaginalis</name>
    <dbReference type="NCBI Taxonomy" id="2702"/>
    <lineage>
        <taxon>Bacteria</taxon>
        <taxon>Bacillati</taxon>
        <taxon>Actinomycetota</taxon>
        <taxon>Actinomycetes</taxon>
        <taxon>Bifidobacteriales</taxon>
        <taxon>Bifidobacteriaceae</taxon>
        <taxon>Gardnerella</taxon>
    </lineage>
</organism>
<dbReference type="EMBL" id="LSRC01000028">
    <property type="protein sequence ID" value="KXI17273.1"/>
    <property type="molecule type" value="Genomic_DNA"/>
</dbReference>
<dbReference type="RefSeq" id="WP_075523545.1">
    <property type="nucleotide sequence ID" value="NZ_KQ961863.1"/>
</dbReference>
<gene>
    <name evidence="1" type="ORF">HMPREF3230_00693</name>
</gene>
<name>A0A135Z6N9_GARVA</name>
<comment type="caution">
    <text evidence="1">The sequence shown here is derived from an EMBL/GenBank/DDBJ whole genome shotgun (WGS) entry which is preliminary data.</text>
</comment>
<evidence type="ECO:0000313" key="2">
    <source>
        <dbReference type="Proteomes" id="UP000070505"/>
    </source>
</evidence>
<dbReference type="AlphaFoldDB" id="A0A135Z6N9"/>
<sequence>MDNNENINLPTKVTITLDLDKLYNELKENGWKPSSTAKYYKHYILKHIGKEDTILGHDESVRYLIDLLTTISSRHFLSMIEPGPGKDALIKRVIQEYEK</sequence>
<dbReference type="Proteomes" id="UP000070505">
    <property type="component" value="Unassembled WGS sequence"/>
</dbReference>
<reference evidence="1 2" key="1">
    <citation type="submission" date="2016-02" db="EMBL/GenBank/DDBJ databases">
        <authorList>
            <person name="Wen L."/>
            <person name="He K."/>
            <person name="Yang H."/>
        </authorList>
    </citation>
    <scope>NUCLEOTIDE SEQUENCE [LARGE SCALE GENOMIC DNA]</scope>
    <source>
        <strain evidence="1 2">CMW7778B</strain>
    </source>
</reference>
<protein>
    <submittedName>
        <fullName evidence="1">Uncharacterized protein</fullName>
    </submittedName>
</protein>
<accession>A0A135Z6N9</accession>